<organism evidence="2 3">
    <name type="scientific">Streptosporangium saharense</name>
    <dbReference type="NCBI Taxonomy" id="1706840"/>
    <lineage>
        <taxon>Bacteria</taxon>
        <taxon>Bacillati</taxon>
        <taxon>Actinomycetota</taxon>
        <taxon>Actinomycetes</taxon>
        <taxon>Streptosporangiales</taxon>
        <taxon>Streptosporangiaceae</taxon>
        <taxon>Streptosporangium</taxon>
    </lineage>
</organism>
<proteinExistence type="predicted"/>
<gene>
    <name evidence="2" type="ORF">FHS44_000723</name>
</gene>
<protein>
    <submittedName>
        <fullName evidence="2">Uncharacterized protein</fullName>
    </submittedName>
</protein>
<feature type="chain" id="PRO_5031182894" evidence="1">
    <location>
        <begin position="30"/>
        <end position="196"/>
    </location>
</feature>
<name>A0A7W7VKG1_9ACTN</name>
<sequence>MNTMTRTLTTAALSVASAATLFVVPSAHAATTSGAACPTPSKAEIKHSYDSKVDKPPRGATAIRGVRVGYLPGGFTYGGVVAGKHKGVTDYGYQWGDDRANADPKQRSLWVRVLCWPGARKLTDLKRLPVTYGTFTSGVKTATIGGHRVLTREGDGALGDGQYVGWVERKGVVITVMASTPLVPDLNKIVSSIRLP</sequence>
<dbReference type="EMBL" id="JACHJP010000001">
    <property type="protein sequence ID" value="MBB4913651.1"/>
    <property type="molecule type" value="Genomic_DNA"/>
</dbReference>
<dbReference type="AlphaFoldDB" id="A0A7W7VKG1"/>
<evidence type="ECO:0000256" key="1">
    <source>
        <dbReference type="SAM" id="SignalP"/>
    </source>
</evidence>
<keyword evidence="1" id="KW-0732">Signal</keyword>
<feature type="signal peptide" evidence="1">
    <location>
        <begin position="1"/>
        <end position="29"/>
    </location>
</feature>
<evidence type="ECO:0000313" key="3">
    <source>
        <dbReference type="Proteomes" id="UP000552644"/>
    </source>
</evidence>
<accession>A0A7W7VKG1</accession>
<reference evidence="2 3" key="1">
    <citation type="submission" date="2020-08" db="EMBL/GenBank/DDBJ databases">
        <title>Genomic Encyclopedia of Type Strains, Phase III (KMG-III): the genomes of soil and plant-associated and newly described type strains.</title>
        <authorList>
            <person name="Whitman W."/>
        </authorList>
    </citation>
    <scope>NUCLEOTIDE SEQUENCE [LARGE SCALE GENOMIC DNA]</scope>
    <source>
        <strain evidence="2 3">CECT 8840</strain>
    </source>
</reference>
<dbReference type="RefSeq" id="WP_246435060.1">
    <property type="nucleotide sequence ID" value="NZ_JACHJP010000001.1"/>
</dbReference>
<keyword evidence="3" id="KW-1185">Reference proteome</keyword>
<dbReference type="Proteomes" id="UP000552644">
    <property type="component" value="Unassembled WGS sequence"/>
</dbReference>
<evidence type="ECO:0000313" key="2">
    <source>
        <dbReference type="EMBL" id="MBB4913651.1"/>
    </source>
</evidence>
<comment type="caution">
    <text evidence="2">The sequence shown here is derived from an EMBL/GenBank/DDBJ whole genome shotgun (WGS) entry which is preliminary data.</text>
</comment>